<dbReference type="AlphaFoldDB" id="A0A9W8CEF1"/>
<name>A0A9W8CEF1_9POAL</name>
<reference evidence="1 2" key="1">
    <citation type="submission" date="2022-10" db="EMBL/GenBank/DDBJ databases">
        <title>WGS assembly of Paspalum vaginatum 540-79.</title>
        <authorList>
            <person name="Sun G."/>
            <person name="Wase N."/>
            <person name="Shu S."/>
            <person name="Jenkins J."/>
            <person name="Zhou B."/>
            <person name="Torres-Rodriguez J."/>
            <person name="Chen C."/>
            <person name="Sandor L."/>
            <person name="Plott C."/>
            <person name="Yoshinga Y."/>
            <person name="Daum C."/>
            <person name="Qi P."/>
            <person name="Barry K."/>
            <person name="Lipzen A."/>
            <person name="Berry L."/>
            <person name="Pedersen C."/>
            <person name="Gottilla T."/>
            <person name="Foltz A."/>
            <person name="Yu H."/>
            <person name="O'Malley R."/>
            <person name="Zhang C."/>
            <person name="Devos K."/>
            <person name="Sigmon B."/>
            <person name="Yu B."/>
            <person name="Obata T."/>
            <person name="Schmutz J."/>
            <person name="Schnable J."/>
        </authorList>
    </citation>
    <scope>NUCLEOTIDE SEQUENCE [LARGE SCALE GENOMIC DNA]</scope>
    <source>
        <strain evidence="2">cv. 540-79</strain>
    </source>
</reference>
<gene>
    <name evidence="1" type="ORF">BS78_K336800</name>
</gene>
<evidence type="ECO:0000313" key="1">
    <source>
        <dbReference type="EMBL" id="KAJ1254727.1"/>
    </source>
</evidence>
<dbReference type="Proteomes" id="UP001164776">
    <property type="component" value="Unassembled WGS sequence"/>
</dbReference>
<protein>
    <submittedName>
        <fullName evidence="1">Uncharacterized protein</fullName>
    </submittedName>
</protein>
<proteinExistence type="predicted"/>
<keyword evidence="2" id="KW-1185">Reference proteome</keyword>
<comment type="caution">
    <text evidence="1">The sequence shown here is derived from an EMBL/GenBank/DDBJ whole genome shotgun (WGS) entry which is preliminary data.</text>
</comment>
<sequence length="170" mass="18550">MVITEVQSLRAESGSCSSGDATFVVELVRYVFLYLGFEFGLEFSISSFGFSSSYGVGLSSKRGVSDPVLCGKVVALSHMPARSSFQEYGCLSAVLLCVSLILDAALSPWESVSSFFLSILLHRRPRWRRTGWRHICSTAKKTVGASPEDFNVISVVMRVPLQGTGCKTTF</sequence>
<accession>A0A9W8CEF1</accession>
<organism evidence="1 2">
    <name type="scientific">Paspalum vaginatum</name>
    <name type="common">seashore paspalum</name>
    <dbReference type="NCBI Taxonomy" id="158149"/>
    <lineage>
        <taxon>Eukaryota</taxon>
        <taxon>Viridiplantae</taxon>
        <taxon>Streptophyta</taxon>
        <taxon>Embryophyta</taxon>
        <taxon>Tracheophyta</taxon>
        <taxon>Spermatophyta</taxon>
        <taxon>Magnoliopsida</taxon>
        <taxon>Liliopsida</taxon>
        <taxon>Poales</taxon>
        <taxon>Poaceae</taxon>
        <taxon>PACMAD clade</taxon>
        <taxon>Panicoideae</taxon>
        <taxon>Andropogonodae</taxon>
        <taxon>Paspaleae</taxon>
        <taxon>Paspalinae</taxon>
        <taxon>Paspalum</taxon>
    </lineage>
</organism>
<evidence type="ECO:0000313" key="2">
    <source>
        <dbReference type="Proteomes" id="UP001164776"/>
    </source>
</evidence>
<dbReference type="EMBL" id="MU629918">
    <property type="protein sequence ID" value="KAJ1254727.1"/>
    <property type="molecule type" value="Genomic_DNA"/>
</dbReference>